<dbReference type="EMBL" id="FNEJ01000002">
    <property type="protein sequence ID" value="SDI23520.1"/>
    <property type="molecule type" value="Genomic_DNA"/>
</dbReference>
<comment type="similarity">
    <text evidence="1">Belongs to the peptidase S13 family.</text>
</comment>
<name>A0A1G8IYK8_9RHOB</name>
<dbReference type="GO" id="GO:0000270">
    <property type="term" value="P:peptidoglycan metabolic process"/>
    <property type="evidence" value="ECO:0007669"/>
    <property type="project" value="TreeGrafter"/>
</dbReference>
<evidence type="ECO:0000313" key="5">
    <source>
        <dbReference type="Proteomes" id="UP000199093"/>
    </source>
</evidence>
<keyword evidence="5" id="KW-1185">Reference proteome</keyword>
<evidence type="ECO:0000313" key="4">
    <source>
        <dbReference type="EMBL" id="SDI23520.1"/>
    </source>
</evidence>
<dbReference type="Pfam" id="PF02113">
    <property type="entry name" value="Peptidase_S13"/>
    <property type="match status" value="1"/>
</dbReference>
<dbReference type="STRING" id="555512.SAMN04487993_1002178"/>
<dbReference type="RefSeq" id="WP_089843483.1">
    <property type="nucleotide sequence ID" value="NZ_FNEJ01000002.1"/>
</dbReference>
<dbReference type="Proteomes" id="UP000199093">
    <property type="component" value="Unassembled WGS sequence"/>
</dbReference>
<dbReference type="PROSITE" id="PS51318">
    <property type="entry name" value="TAT"/>
    <property type="match status" value="1"/>
</dbReference>
<sequence>MTSVVSRRAFLGSALAAGLVSTAACAGAPQASLRPVARGEDIRLRGLTSVDELIDGAGLGGSVGFAVLDAASGRLLEDHQGQRGQPPASVAKALTSAYALDTLGPDFRFATEVLATGPVTDGMVAGDLVLNGGGDPTLDTDGLAALAAQLKAAGLRGVTGRFLVCGGALPYARAIDPDQPEHVGYNPAVSALNLNYNRVHFEWRRGGDGYQVSMDAPSATRRPAVRMARMGLVARDAPLYTYADGGGFDDWTVARGALGSGGARWLPVRKPELYAGEVLQALAAEQGLRLPAPQVIAAPPAGTALARHSSAPLSVVLRDMLKFSTNLTAEVVGMWTTRARLGRAVGLRESAGQMNGWAKARLGLGDVALVDHSGLGPQSRISAQDMAQALLQVNQRLPLKPMMKPFPLLDSRGRPIPNSPLTVQAKTGTLNFVSGLAGFVDTRDGRQMVFAIFCADLPRRDALSRAEMERPEGGAAWNRRAKGLQQDLIERWAVLYGS</sequence>
<dbReference type="NCBIfam" id="TIGR00666">
    <property type="entry name" value="PBP4"/>
    <property type="match status" value="1"/>
</dbReference>
<reference evidence="4 5" key="1">
    <citation type="submission" date="2016-10" db="EMBL/GenBank/DDBJ databases">
        <authorList>
            <person name="de Groot N.N."/>
        </authorList>
    </citation>
    <scope>NUCLEOTIDE SEQUENCE [LARGE SCALE GENOMIC DNA]</scope>
    <source>
        <strain evidence="4 5">DSM 26424</strain>
    </source>
</reference>
<gene>
    <name evidence="4" type="ORF">SAMN04487993_1002178</name>
</gene>
<dbReference type="InterPro" id="IPR012338">
    <property type="entry name" value="Beta-lactam/transpept-like"/>
</dbReference>
<keyword evidence="4" id="KW-0121">Carboxypeptidase</keyword>
<dbReference type="GO" id="GO:0006508">
    <property type="term" value="P:proteolysis"/>
    <property type="evidence" value="ECO:0007669"/>
    <property type="project" value="InterPro"/>
</dbReference>
<dbReference type="PANTHER" id="PTHR30023">
    <property type="entry name" value="D-ALANYL-D-ALANINE CARBOXYPEPTIDASE"/>
    <property type="match status" value="1"/>
</dbReference>
<keyword evidence="3" id="KW-0732">Signal</keyword>
<dbReference type="GO" id="GO:0004185">
    <property type="term" value="F:serine-type carboxypeptidase activity"/>
    <property type="evidence" value="ECO:0007669"/>
    <property type="project" value="InterPro"/>
</dbReference>
<organism evidence="4 5">
    <name type="scientific">Salipiger marinus</name>
    <dbReference type="NCBI Taxonomy" id="555512"/>
    <lineage>
        <taxon>Bacteria</taxon>
        <taxon>Pseudomonadati</taxon>
        <taxon>Pseudomonadota</taxon>
        <taxon>Alphaproteobacteria</taxon>
        <taxon>Rhodobacterales</taxon>
        <taxon>Roseobacteraceae</taxon>
        <taxon>Salipiger</taxon>
    </lineage>
</organism>
<dbReference type="PROSITE" id="PS51257">
    <property type="entry name" value="PROKAR_LIPOPROTEIN"/>
    <property type="match status" value="1"/>
</dbReference>
<accession>A0A1G8IYK8</accession>
<dbReference type="OrthoDB" id="5372081at2"/>
<dbReference type="PRINTS" id="PR00922">
    <property type="entry name" value="DADACBPTASE3"/>
</dbReference>
<feature type="signal peptide" evidence="3">
    <location>
        <begin position="1"/>
        <end position="26"/>
    </location>
</feature>
<keyword evidence="4" id="KW-0645">Protease</keyword>
<evidence type="ECO:0000256" key="1">
    <source>
        <dbReference type="ARBA" id="ARBA00006096"/>
    </source>
</evidence>
<keyword evidence="2" id="KW-0378">Hydrolase</keyword>
<dbReference type="Gene3D" id="3.40.710.10">
    <property type="entry name" value="DD-peptidase/beta-lactamase superfamily"/>
    <property type="match status" value="1"/>
</dbReference>
<dbReference type="Gene3D" id="3.50.80.20">
    <property type="entry name" value="D-Ala-D-Ala carboxypeptidase C, peptidase S13"/>
    <property type="match status" value="1"/>
</dbReference>
<feature type="chain" id="PRO_5011472439" evidence="3">
    <location>
        <begin position="27"/>
        <end position="498"/>
    </location>
</feature>
<dbReference type="InterPro" id="IPR000667">
    <property type="entry name" value="Peptidase_S13"/>
</dbReference>
<dbReference type="PANTHER" id="PTHR30023:SF0">
    <property type="entry name" value="PENICILLIN-SENSITIVE CARBOXYPEPTIDASE A"/>
    <property type="match status" value="1"/>
</dbReference>
<dbReference type="SUPFAM" id="SSF56601">
    <property type="entry name" value="beta-lactamase/transpeptidase-like"/>
    <property type="match status" value="1"/>
</dbReference>
<protein>
    <submittedName>
        <fullName evidence="4">D-alanyl-D-alanine carboxypeptidase / D-alanyl-D-alanine-endopeptidase (Penicillin-binding protein 4)</fullName>
    </submittedName>
</protein>
<proteinExistence type="inferred from homology"/>
<evidence type="ECO:0000256" key="3">
    <source>
        <dbReference type="SAM" id="SignalP"/>
    </source>
</evidence>
<dbReference type="AlphaFoldDB" id="A0A1G8IYK8"/>
<evidence type="ECO:0000256" key="2">
    <source>
        <dbReference type="ARBA" id="ARBA00022801"/>
    </source>
</evidence>
<dbReference type="InterPro" id="IPR006311">
    <property type="entry name" value="TAT_signal"/>
</dbReference>